<dbReference type="Gene3D" id="3.40.30.10">
    <property type="entry name" value="Glutaredoxin"/>
    <property type="match status" value="4"/>
</dbReference>
<evidence type="ECO:0000256" key="7">
    <source>
        <dbReference type="ARBA" id="ARBA00022824"/>
    </source>
</evidence>
<dbReference type="GO" id="GO:0005788">
    <property type="term" value="C:endoplasmic reticulum lumen"/>
    <property type="evidence" value="ECO:0007669"/>
    <property type="project" value="UniProtKB-SubCell"/>
</dbReference>
<dbReference type="InterPro" id="IPR036249">
    <property type="entry name" value="Thioredoxin-like_sf"/>
</dbReference>
<dbReference type="PROSITE" id="PS00194">
    <property type="entry name" value="THIOREDOXIN_1"/>
    <property type="match status" value="1"/>
</dbReference>
<dbReference type="OrthoDB" id="427280at2759"/>
<dbReference type="PANTHER" id="PTHR18929:SF132">
    <property type="entry name" value="PROTEIN DISULFIDE-ISOMERASE A3"/>
    <property type="match status" value="1"/>
</dbReference>
<reference evidence="14" key="1">
    <citation type="submission" date="2021-06" db="EMBL/GenBank/DDBJ databases">
        <authorList>
            <person name="Kallberg Y."/>
            <person name="Tangrot J."/>
            <person name="Rosling A."/>
        </authorList>
    </citation>
    <scope>NUCLEOTIDE SEQUENCE</scope>
    <source>
        <strain evidence="14">MT106</strain>
    </source>
</reference>
<accession>A0A9N9EGJ0</accession>
<evidence type="ECO:0000256" key="5">
    <source>
        <dbReference type="ARBA" id="ARBA00022729"/>
    </source>
</evidence>
<evidence type="ECO:0000256" key="12">
    <source>
        <dbReference type="RuleBase" id="RU004208"/>
    </source>
</evidence>
<evidence type="ECO:0000256" key="1">
    <source>
        <dbReference type="ARBA" id="ARBA00001182"/>
    </source>
</evidence>
<dbReference type="EC" id="5.3.4.1" evidence="4"/>
<evidence type="ECO:0000256" key="3">
    <source>
        <dbReference type="ARBA" id="ARBA00006347"/>
    </source>
</evidence>
<evidence type="ECO:0000256" key="11">
    <source>
        <dbReference type="ARBA" id="ARBA00039846"/>
    </source>
</evidence>
<comment type="caution">
    <text evidence="14">The sequence shown here is derived from an EMBL/GenBank/DDBJ whole genome shotgun (WGS) entry which is preliminary data.</text>
</comment>
<sequence length="393" mass="44028">PEYEKAATALKKHKIKLAKVDCTAETELCQEYEVTGYPTLKVFRDGNATDYTGGRKEDSIVSYMKKQTLPAVSDVTVENLDTFKDSENVVIIGFFTADSQEEYNTFTKVAESNRDSDFVFGATGQQEAAAKADIKAPAVVLYKQFDERNVTLYPPFDEEALSTFIKTNSIPLLAEIGPENYATYVDSGLPLAFYSMKMKNNELLLEEWPAFGIQQPEEGSKYPHDQSKEITTENIQVFVRKFLKGEIPPSIKSESIPEKNDDPVYVLVADSFEDVVYDKNKDILVEFYAPWCGHCKKLAPIYEKLGETYQEFKDKIVIAKMDATLNDLPAGVPFKISGFPTIKLFKAGENNDIVDYQGDRTFESFIKFLDANAFNKVEVNVTSPSASSDAASE</sequence>
<keyword evidence="6" id="KW-0677">Repeat</keyword>
<comment type="similarity">
    <text evidence="3 12">Belongs to the protein disulfide isomerase family.</text>
</comment>
<dbReference type="PANTHER" id="PTHR18929">
    <property type="entry name" value="PROTEIN DISULFIDE ISOMERASE"/>
    <property type="match status" value="1"/>
</dbReference>
<dbReference type="NCBIfam" id="TIGR01126">
    <property type="entry name" value="pdi_dom"/>
    <property type="match status" value="1"/>
</dbReference>
<evidence type="ECO:0000256" key="9">
    <source>
        <dbReference type="ARBA" id="ARBA00023235"/>
    </source>
</evidence>
<evidence type="ECO:0000256" key="2">
    <source>
        <dbReference type="ARBA" id="ARBA00004319"/>
    </source>
</evidence>
<evidence type="ECO:0000259" key="13">
    <source>
        <dbReference type="PROSITE" id="PS51352"/>
    </source>
</evidence>
<evidence type="ECO:0000313" key="14">
    <source>
        <dbReference type="EMBL" id="CAG8674053.1"/>
    </source>
</evidence>
<dbReference type="InterPro" id="IPR017937">
    <property type="entry name" value="Thioredoxin_CS"/>
</dbReference>
<evidence type="ECO:0000313" key="15">
    <source>
        <dbReference type="Proteomes" id="UP000789831"/>
    </source>
</evidence>
<dbReference type="CDD" id="cd02961">
    <property type="entry name" value="PDI_a_family"/>
    <property type="match status" value="1"/>
</dbReference>
<dbReference type="Pfam" id="PF00085">
    <property type="entry name" value="Thioredoxin"/>
    <property type="match status" value="2"/>
</dbReference>
<dbReference type="PRINTS" id="PR00421">
    <property type="entry name" value="THIOREDOXIN"/>
</dbReference>
<comment type="catalytic activity">
    <reaction evidence="1">
        <text>Catalyzes the rearrangement of -S-S- bonds in proteins.</text>
        <dbReference type="EC" id="5.3.4.1"/>
    </reaction>
</comment>
<comment type="subcellular location">
    <subcellularLocation>
        <location evidence="2">Endoplasmic reticulum lumen</location>
    </subcellularLocation>
</comment>
<dbReference type="CDD" id="cd02981">
    <property type="entry name" value="PDI_b_family"/>
    <property type="match status" value="1"/>
</dbReference>
<evidence type="ECO:0000256" key="4">
    <source>
        <dbReference type="ARBA" id="ARBA00012723"/>
    </source>
</evidence>
<dbReference type="InterPro" id="IPR005788">
    <property type="entry name" value="PDI_thioredoxin-like_dom"/>
</dbReference>
<dbReference type="CDD" id="cd02995">
    <property type="entry name" value="PDI_a_PDI_a'_C"/>
    <property type="match status" value="1"/>
</dbReference>
<feature type="non-terminal residue" evidence="14">
    <location>
        <position position="393"/>
    </location>
</feature>
<dbReference type="GO" id="GO:0034976">
    <property type="term" value="P:response to endoplasmic reticulum stress"/>
    <property type="evidence" value="ECO:0007669"/>
    <property type="project" value="TreeGrafter"/>
</dbReference>
<dbReference type="FunFam" id="3.40.30.10:FF:000185">
    <property type="entry name" value="Protein disulfide-isomerase"/>
    <property type="match status" value="1"/>
</dbReference>
<proteinExistence type="inferred from homology"/>
<dbReference type="AlphaFoldDB" id="A0A9N9EGJ0"/>
<feature type="domain" description="Thioredoxin" evidence="13">
    <location>
        <begin position="242"/>
        <end position="374"/>
    </location>
</feature>
<name>A0A9N9EGJ0_9GLOM</name>
<dbReference type="PROSITE" id="PS51352">
    <property type="entry name" value="THIOREDOXIN_2"/>
    <property type="match status" value="1"/>
</dbReference>
<keyword evidence="5" id="KW-0732">Signal</keyword>
<gene>
    <name evidence="14" type="ORF">AGERDE_LOCUS12386</name>
</gene>
<feature type="non-terminal residue" evidence="14">
    <location>
        <position position="1"/>
    </location>
</feature>
<dbReference type="FunFam" id="3.40.30.10:FF:000027">
    <property type="entry name" value="protein disulfide-isomerase A2"/>
    <property type="match status" value="1"/>
</dbReference>
<evidence type="ECO:0000256" key="10">
    <source>
        <dbReference type="ARBA" id="ARBA00023284"/>
    </source>
</evidence>
<dbReference type="SUPFAM" id="SSF52833">
    <property type="entry name" value="Thioredoxin-like"/>
    <property type="match status" value="4"/>
</dbReference>
<keyword evidence="7" id="KW-0256">Endoplasmic reticulum</keyword>
<keyword evidence="9" id="KW-0413">Isomerase</keyword>
<keyword evidence="15" id="KW-1185">Reference proteome</keyword>
<dbReference type="GO" id="GO:0006457">
    <property type="term" value="P:protein folding"/>
    <property type="evidence" value="ECO:0007669"/>
    <property type="project" value="TreeGrafter"/>
</dbReference>
<protein>
    <recommendedName>
        <fullName evidence="11">Protein disulfide-isomerase</fullName>
        <ecNumber evidence="4">5.3.4.1</ecNumber>
    </recommendedName>
</protein>
<dbReference type="EMBL" id="CAJVPL010008373">
    <property type="protein sequence ID" value="CAG8674053.1"/>
    <property type="molecule type" value="Genomic_DNA"/>
</dbReference>
<dbReference type="Proteomes" id="UP000789831">
    <property type="component" value="Unassembled WGS sequence"/>
</dbReference>
<keyword evidence="10" id="KW-0676">Redox-active center</keyword>
<dbReference type="InterPro" id="IPR013766">
    <property type="entry name" value="Thioredoxin_domain"/>
</dbReference>
<organism evidence="14 15">
    <name type="scientific">Ambispora gerdemannii</name>
    <dbReference type="NCBI Taxonomy" id="144530"/>
    <lineage>
        <taxon>Eukaryota</taxon>
        <taxon>Fungi</taxon>
        <taxon>Fungi incertae sedis</taxon>
        <taxon>Mucoromycota</taxon>
        <taxon>Glomeromycotina</taxon>
        <taxon>Glomeromycetes</taxon>
        <taxon>Archaeosporales</taxon>
        <taxon>Ambisporaceae</taxon>
        <taxon>Ambispora</taxon>
    </lineage>
</organism>
<dbReference type="Pfam" id="PF13848">
    <property type="entry name" value="Thioredoxin_6"/>
    <property type="match status" value="1"/>
</dbReference>
<keyword evidence="8" id="KW-1015">Disulfide bond</keyword>
<evidence type="ECO:0000256" key="6">
    <source>
        <dbReference type="ARBA" id="ARBA00022737"/>
    </source>
</evidence>
<dbReference type="GO" id="GO:0003756">
    <property type="term" value="F:protein disulfide isomerase activity"/>
    <property type="evidence" value="ECO:0007669"/>
    <property type="project" value="UniProtKB-EC"/>
</dbReference>
<evidence type="ECO:0000256" key="8">
    <source>
        <dbReference type="ARBA" id="ARBA00023157"/>
    </source>
</evidence>